<gene>
    <name evidence="1" type="ORF">CJOHNSTONI_LOCUS10204</name>
</gene>
<dbReference type="Proteomes" id="UP000746747">
    <property type="component" value="Unassembled WGS sequence"/>
</dbReference>
<name>A0A8J2Q9H9_9BILA</name>
<dbReference type="EMBL" id="CAKAEH010002003">
    <property type="protein sequence ID" value="CAG9540716.1"/>
    <property type="molecule type" value="Genomic_DNA"/>
</dbReference>
<organism evidence="1 2">
    <name type="scientific">Cercopithifilaria johnstoni</name>
    <dbReference type="NCBI Taxonomy" id="2874296"/>
    <lineage>
        <taxon>Eukaryota</taxon>
        <taxon>Metazoa</taxon>
        <taxon>Ecdysozoa</taxon>
        <taxon>Nematoda</taxon>
        <taxon>Chromadorea</taxon>
        <taxon>Rhabditida</taxon>
        <taxon>Spirurina</taxon>
        <taxon>Spiruromorpha</taxon>
        <taxon>Filarioidea</taxon>
        <taxon>Onchocercidae</taxon>
        <taxon>Cercopithifilaria</taxon>
    </lineage>
</organism>
<comment type="caution">
    <text evidence="1">The sequence shown here is derived from an EMBL/GenBank/DDBJ whole genome shotgun (WGS) entry which is preliminary data.</text>
</comment>
<evidence type="ECO:0000313" key="1">
    <source>
        <dbReference type="EMBL" id="CAG9540716.1"/>
    </source>
</evidence>
<keyword evidence="2" id="KW-1185">Reference proteome</keyword>
<protein>
    <submittedName>
        <fullName evidence="1">Uncharacterized protein</fullName>
    </submittedName>
</protein>
<accession>A0A8J2Q9H9</accession>
<dbReference type="OrthoDB" id="5861060at2759"/>
<evidence type="ECO:0000313" key="2">
    <source>
        <dbReference type="Proteomes" id="UP000746747"/>
    </source>
</evidence>
<proteinExistence type="predicted"/>
<dbReference type="AlphaFoldDB" id="A0A8J2Q9H9"/>
<sequence length="83" mass="8942">MCRGMISPSAAPHKLTWLGGSRDQEGGTSMPTAKFLRLGTAFALPRLLVSGHVERPCFGEEISWVDSTLCHGVSSGNQLLRET</sequence>
<reference evidence="1" key="1">
    <citation type="submission" date="2021-09" db="EMBL/GenBank/DDBJ databases">
        <authorList>
            <consortium name="Pathogen Informatics"/>
        </authorList>
    </citation>
    <scope>NUCLEOTIDE SEQUENCE</scope>
</reference>